<reference evidence="2 3" key="1">
    <citation type="submission" date="2023-01" db="EMBL/GenBank/DDBJ databases">
        <title>Analysis of 21 Apiospora genomes using comparative genomics revels a genus with tremendous synthesis potential of carbohydrate active enzymes and secondary metabolites.</title>
        <authorList>
            <person name="Sorensen T."/>
        </authorList>
    </citation>
    <scope>NUCLEOTIDE SEQUENCE [LARGE SCALE GENOMIC DNA]</scope>
    <source>
        <strain evidence="2 3">CBS 83171</strain>
    </source>
</reference>
<gene>
    <name evidence="2" type="ORF">PG996_012463</name>
</gene>
<feature type="compositionally biased region" description="Basic residues" evidence="1">
    <location>
        <begin position="457"/>
        <end position="469"/>
    </location>
</feature>
<feature type="region of interest" description="Disordered" evidence="1">
    <location>
        <begin position="400"/>
        <end position="469"/>
    </location>
</feature>
<comment type="caution">
    <text evidence="2">The sequence shown here is derived from an EMBL/GenBank/DDBJ whole genome shotgun (WGS) entry which is preliminary data.</text>
</comment>
<evidence type="ECO:0000313" key="2">
    <source>
        <dbReference type="EMBL" id="KAK8053162.1"/>
    </source>
</evidence>
<feature type="compositionally biased region" description="Basic and acidic residues" evidence="1">
    <location>
        <begin position="20"/>
        <end position="30"/>
    </location>
</feature>
<feature type="compositionally biased region" description="Basic residues" evidence="1">
    <location>
        <begin position="420"/>
        <end position="430"/>
    </location>
</feature>
<evidence type="ECO:0000256" key="1">
    <source>
        <dbReference type="SAM" id="MobiDB-lite"/>
    </source>
</evidence>
<dbReference type="EMBL" id="JAQQWM010000008">
    <property type="protein sequence ID" value="KAK8053162.1"/>
    <property type="molecule type" value="Genomic_DNA"/>
</dbReference>
<proteinExistence type="predicted"/>
<keyword evidence="3" id="KW-1185">Reference proteome</keyword>
<evidence type="ECO:0000313" key="3">
    <source>
        <dbReference type="Proteomes" id="UP001446871"/>
    </source>
</evidence>
<protein>
    <submittedName>
        <fullName evidence="2">Uncharacterized protein</fullName>
    </submittedName>
</protein>
<accession>A0ABR1U2N2</accession>
<name>A0ABR1U2N2_9PEZI</name>
<feature type="region of interest" description="Disordered" evidence="1">
    <location>
        <begin position="1"/>
        <end position="49"/>
    </location>
</feature>
<sequence>MASFGQNRKPRPVILGGPPSKEERRQRKTQEAYPSPPASQRRHGGPGVKEIEFAKTMEGHPNEIRTQYVSTNRPETVQVGHLVETEEMRLQAIEKRKERDREIREQNKAANLKYVMDTIVNAMPSDADKIVGPNLFWRGGDDMQAYYKWLHDEYYDGDMPEIVRRANAFRGFPQLDDPDYYPDIAAERRAYYRSEEGREELRPYLPAIKKYISKAEYVVIEGQVNGLTAVQALDAALIAQDKLMVEKLTPSALAESAAESDAESDAEDQVEDTLEEFTSSAIAELEAAYFLDQEPQTPAAPATLAADDTSYQLERSATLGRTPLEFEMSPGLSVTPNPDGPPMEYLDPQMIKAEPMSSTISNEFRTHWDSVKKCVNDAAAEAQNEQNVKDDDVKDEEISAVIPSIPFVSTPAATPTKEGRKPRSTGLKRKGLYDNEWKPSSAGGMSSSTDDDEPSTKRVKQSHRGAARR</sequence>
<organism evidence="2 3">
    <name type="scientific">Apiospora saccharicola</name>
    <dbReference type="NCBI Taxonomy" id="335842"/>
    <lineage>
        <taxon>Eukaryota</taxon>
        <taxon>Fungi</taxon>
        <taxon>Dikarya</taxon>
        <taxon>Ascomycota</taxon>
        <taxon>Pezizomycotina</taxon>
        <taxon>Sordariomycetes</taxon>
        <taxon>Xylariomycetidae</taxon>
        <taxon>Amphisphaeriales</taxon>
        <taxon>Apiosporaceae</taxon>
        <taxon>Apiospora</taxon>
    </lineage>
</organism>
<dbReference type="Proteomes" id="UP001446871">
    <property type="component" value="Unassembled WGS sequence"/>
</dbReference>